<name>X1MF77_9ZZZZ</name>
<protein>
    <submittedName>
        <fullName evidence="1">Uncharacterized protein</fullName>
    </submittedName>
</protein>
<organism evidence="1">
    <name type="scientific">marine sediment metagenome</name>
    <dbReference type="NCBI Taxonomy" id="412755"/>
    <lineage>
        <taxon>unclassified sequences</taxon>
        <taxon>metagenomes</taxon>
        <taxon>ecological metagenomes</taxon>
    </lineage>
</organism>
<dbReference type="AlphaFoldDB" id="X1MF77"/>
<accession>X1MF77</accession>
<sequence>MAETRTITIESPPENTLSVQVEAGLVDRFVHTATDKGGSWRSKRRKESFQDALESAVAVALAKFLEGLKRTEEGAG</sequence>
<dbReference type="EMBL" id="BARV01005639">
    <property type="protein sequence ID" value="GAI16746.1"/>
    <property type="molecule type" value="Genomic_DNA"/>
</dbReference>
<reference evidence="1" key="1">
    <citation type="journal article" date="2014" name="Front. Microbiol.">
        <title>High frequency of phylogenetically diverse reductive dehalogenase-homologous genes in deep subseafloor sedimentary metagenomes.</title>
        <authorList>
            <person name="Kawai M."/>
            <person name="Futagami T."/>
            <person name="Toyoda A."/>
            <person name="Takaki Y."/>
            <person name="Nishi S."/>
            <person name="Hori S."/>
            <person name="Arai W."/>
            <person name="Tsubouchi T."/>
            <person name="Morono Y."/>
            <person name="Uchiyama I."/>
            <person name="Ito T."/>
            <person name="Fujiyama A."/>
            <person name="Inagaki F."/>
            <person name="Takami H."/>
        </authorList>
    </citation>
    <scope>NUCLEOTIDE SEQUENCE</scope>
    <source>
        <strain evidence="1">Expedition CK06-06</strain>
    </source>
</reference>
<proteinExistence type="predicted"/>
<gene>
    <name evidence="1" type="ORF">S06H3_11555</name>
</gene>
<evidence type="ECO:0000313" key="1">
    <source>
        <dbReference type="EMBL" id="GAI16746.1"/>
    </source>
</evidence>
<comment type="caution">
    <text evidence="1">The sequence shown here is derived from an EMBL/GenBank/DDBJ whole genome shotgun (WGS) entry which is preliminary data.</text>
</comment>